<accession>A0A133XZD1</accession>
<dbReference type="PATRIC" id="fig|87541.4.peg.917"/>
<reference evidence="2 3" key="1">
    <citation type="submission" date="2016-01" db="EMBL/GenBank/DDBJ databases">
        <authorList>
            <person name="Oliw E.H."/>
        </authorList>
    </citation>
    <scope>NUCLEOTIDE SEQUENCE [LARGE SCALE GENOMIC DNA]</scope>
    <source>
        <strain evidence="2 3">KA00635</strain>
    </source>
</reference>
<feature type="domain" description="Amidohydrolase-related" evidence="1">
    <location>
        <begin position="67"/>
        <end position="394"/>
    </location>
</feature>
<dbReference type="PANTHER" id="PTHR43135:SF3">
    <property type="entry name" value="ALPHA-D-RIBOSE 1-METHYLPHOSPHONATE 5-TRIPHOSPHATE DIPHOSPHATASE"/>
    <property type="match status" value="1"/>
</dbReference>
<dbReference type="AlphaFoldDB" id="A0A133XZD1"/>
<dbReference type="CDD" id="cd01299">
    <property type="entry name" value="Met_dep_hydrolase_A"/>
    <property type="match status" value="1"/>
</dbReference>
<dbReference type="InterPro" id="IPR057744">
    <property type="entry name" value="OTAase-like"/>
</dbReference>
<gene>
    <name evidence="2" type="ORF">HMPREF3187_00928</name>
</gene>
<dbReference type="PANTHER" id="PTHR43135">
    <property type="entry name" value="ALPHA-D-RIBOSE 1-METHYLPHOSPHONATE 5-TRIPHOSPHATE DIPHOSPHATASE"/>
    <property type="match status" value="1"/>
</dbReference>
<dbReference type="InterPro" id="IPR051781">
    <property type="entry name" value="Metallo-dep_Hydrolase"/>
</dbReference>
<dbReference type="InterPro" id="IPR006680">
    <property type="entry name" value="Amidohydro-rel"/>
</dbReference>
<name>A0A133XZD1_9LACT</name>
<proteinExistence type="predicted"/>
<sequence length="407" mass="44633">MKRRNKRNKGERSMTTLYQRANIFNGKEEALITDGWFVVDNTSGRITAMGSGKAPQADVVVDLKGKYVMPGLINAHTHMTMDPDALDSGLAVNEIEASVLALKNLHTCLKSGVTYIRECGATYDIDITMARLEREGKISQVPEIMPSGRAYSMTGGHGDMPNFSCLVDSPDEMRHAIRQGMKNGAQTIKLMATGGVMTEDDHMFQPQLSIEEMRVAVAEAHHKGRTVSAHAEGPQGIKNAIAAGVDGVEHCFYCDDEDIEKMIEQGTHVNPTVVADWIIATKGKATLPTFQVVKAANALDDLLANLKKAWDAGVKMGLGTDAGTPFNGFEMTPVELELMVELLDRTPYQALMTSYASAEFMRIDKDYGSLETGKYADFLVLKHNPLVDIKAVQEIDKAVYKKGVRQF</sequence>
<keyword evidence="2" id="KW-0378">Hydrolase</keyword>
<protein>
    <submittedName>
        <fullName evidence="2">Amidohydrolase family protein</fullName>
    </submittedName>
</protein>
<dbReference type="SUPFAM" id="SSF51338">
    <property type="entry name" value="Composite domain of metallo-dependent hydrolases"/>
    <property type="match status" value="1"/>
</dbReference>
<evidence type="ECO:0000259" key="1">
    <source>
        <dbReference type="Pfam" id="PF01979"/>
    </source>
</evidence>
<dbReference type="GO" id="GO:0016810">
    <property type="term" value="F:hydrolase activity, acting on carbon-nitrogen (but not peptide) bonds"/>
    <property type="evidence" value="ECO:0007669"/>
    <property type="project" value="InterPro"/>
</dbReference>
<dbReference type="Gene3D" id="2.30.40.10">
    <property type="entry name" value="Urease, subunit C, domain 1"/>
    <property type="match status" value="1"/>
</dbReference>
<dbReference type="Proteomes" id="UP000070422">
    <property type="component" value="Unassembled WGS sequence"/>
</dbReference>
<evidence type="ECO:0000313" key="3">
    <source>
        <dbReference type="Proteomes" id="UP000070422"/>
    </source>
</evidence>
<dbReference type="InterPro" id="IPR032466">
    <property type="entry name" value="Metal_Hydrolase"/>
</dbReference>
<dbReference type="EMBL" id="LSCQ01000045">
    <property type="protein sequence ID" value="KXB36287.1"/>
    <property type="molecule type" value="Genomic_DNA"/>
</dbReference>
<dbReference type="InterPro" id="IPR011059">
    <property type="entry name" value="Metal-dep_hydrolase_composite"/>
</dbReference>
<dbReference type="SUPFAM" id="SSF51556">
    <property type="entry name" value="Metallo-dependent hydrolases"/>
    <property type="match status" value="1"/>
</dbReference>
<dbReference type="STRING" id="87541.AWM71_03935"/>
<organism evidence="2 3">
    <name type="scientific">Aerococcus christensenii</name>
    <dbReference type="NCBI Taxonomy" id="87541"/>
    <lineage>
        <taxon>Bacteria</taxon>
        <taxon>Bacillati</taxon>
        <taxon>Bacillota</taxon>
        <taxon>Bacilli</taxon>
        <taxon>Lactobacillales</taxon>
        <taxon>Aerococcaceae</taxon>
        <taxon>Aerococcus</taxon>
    </lineage>
</organism>
<comment type="caution">
    <text evidence="2">The sequence shown here is derived from an EMBL/GenBank/DDBJ whole genome shotgun (WGS) entry which is preliminary data.</text>
</comment>
<dbReference type="Pfam" id="PF01979">
    <property type="entry name" value="Amidohydro_1"/>
    <property type="match status" value="1"/>
</dbReference>
<evidence type="ECO:0000313" key="2">
    <source>
        <dbReference type="EMBL" id="KXB36287.1"/>
    </source>
</evidence>
<dbReference type="Gene3D" id="3.20.20.140">
    <property type="entry name" value="Metal-dependent hydrolases"/>
    <property type="match status" value="1"/>
</dbReference>